<dbReference type="GO" id="GO:0005886">
    <property type="term" value="C:plasma membrane"/>
    <property type="evidence" value="ECO:0007669"/>
    <property type="project" value="TreeGrafter"/>
</dbReference>
<feature type="transmembrane region" description="Helical" evidence="7">
    <location>
        <begin position="32"/>
        <end position="52"/>
    </location>
</feature>
<proteinExistence type="inferred from homology"/>
<dbReference type="RefSeq" id="XP_037145292.1">
    <property type="nucleotide sequence ID" value="XM_037289397.1"/>
</dbReference>
<feature type="region of interest" description="Disordered" evidence="6">
    <location>
        <begin position="321"/>
        <end position="359"/>
    </location>
</feature>
<organism evidence="8 9">
    <name type="scientific">Zygotorulaspora mrakii</name>
    <name type="common">Zygosaccharomyces mrakii</name>
    <dbReference type="NCBI Taxonomy" id="42260"/>
    <lineage>
        <taxon>Eukaryota</taxon>
        <taxon>Fungi</taxon>
        <taxon>Dikarya</taxon>
        <taxon>Ascomycota</taxon>
        <taxon>Saccharomycotina</taxon>
        <taxon>Saccharomycetes</taxon>
        <taxon>Saccharomycetales</taxon>
        <taxon>Saccharomycetaceae</taxon>
        <taxon>Zygotorulaspora</taxon>
    </lineage>
</organism>
<dbReference type="InterPro" id="IPR043476">
    <property type="entry name" value="Yro2-like_7TM"/>
</dbReference>
<dbReference type="EMBL" id="CP058609">
    <property type="protein sequence ID" value="QLG73565.1"/>
    <property type="molecule type" value="Genomic_DNA"/>
</dbReference>
<keyword evidence="5 7" id="KW-0472">Membrane</keyword>
<gene>
    <name evidence="8" type="ORF">HG535_0F00750</name>
</gene>
<evidence type="ECO:0000313" key="9">
    <source>
        <dbReference type="Proteomes" id="UP000509704"/>
    </source>
</evidence>
<dbReference type="CDD" id="cd15239">
    <property type="entry name" value="7tm_YRO2_fungal-like"/>
    <property type="match status" value="1"/>
</dbReference>
<protein>
    <recommendedName>
        <fullName evidence="10">30 kDa heat shock protein</fullName>
    </recommendedName>
</protein>
<evidence type="ECO:0000256" key="2">
    <source>
        <dbReference type="ARBA" id="ARBA00008130"/>
    </source>
</evidence>
<feature type="transmembrane region" description="Helical" evidence="7">
    <location>
        <begin position="186"/>
        <end position="204"/>
    </location>
</feature>
<dbReference type="Proteomes" id="UP000509704">
    <property type="component" value="Chromosome 6"/>
</dbReference>
<dbReference type="SMART" id="SM01021">
    <property type="entry name" value="Bac_rhodopsin"/>
    <property type="match status" value="1"/>
</dbReference>
<evidence type="ECO:0000256" key="7">
    <source>
        <dbReference type="SAM" id="Phobius"/>
    </source>
</evidence>
<dbReference type="GeneID" id="59237325"/>
<evidence type="ECO:0000256" key="1">
    <source>
        <dbReference type="ARBA" id="ARBA00004141"/>
    </source>
</evidence>
<evidence type="ECO:0000256" key="5">
    <source>
        <dbReference type="ARBA" id="ARBA00023136"/>
    </source>
</evidence>
<evidence type="ECO:0000313" key="8">
    <source>
        <dbReference type="EMBL" id="QLG73565.1"/>
    </source>
</evidence>
<feature type="transmembrane region" description="Helical" evidence="7">
    <location>
        <begin position="250"/>
        <end position="273"/>
    </location>
</feature>
<dbReference type="PANTHER" id="PTHR28286">
    <property type="match status" value="1"/>
</dbReference>
<feature type="transmembrane region" description="Helical" evidence="7">
    <location>
        <begin position="216"/>
        <end position="238"/>
    </location>
</feature>
<reference evidence="8 9" key="1">
    <citation type="submission" date="2020-07" db="EMBL/GenBank/DDBJ databases">
        <title>The yeast mating-type switching endonuclease HO is a domesticated member of an unorthodox homing genetic element family.</title>
        <authorList>
            <person name="Coughlan A.Y."/>
            <person name="Lombardi L."/>
            <person name="Braun-Galleani S."/>
            <person name="Martos A.R."/>
            <person name="Galeote V."/>
            <person name="Bigey F."/>
            <person name="Dequin S."/>
            <person name="Byrne K.P."/>
            <person name="Wolfe K.H."/>
        </authorList>
    </citation>
    <scope>NUCLEOTIDE SEQUENCE [LARGE SCALE GENOMIC DNA]</scope>
    <source>
        <strain evidence="8 9">NRRL Y-6702</strain>
    </source>
</reference>
<keyword evidence="9" id="KW-1185">Reference proteome</keyword>
<comment type="similarity">
    <text evidence="2">Belongs to the archaeal/bacterial/fungal opsin family.</text>
</comment>
<dbReference type="InterPro" id="IPR001425">
    <property type="entry name" value="Arc/bac/fun_rhodopsins"/>
</dbReference>
<name>A0A7H9B4F8_ZYGMR</name>
<dbReference type="SUPFAM" id="SSF81321">
    <property type="entry name" value="Family A G protein-coupled receptor-like"/>
    <property type="match status" value="1"/>
</dbReference>
<keyword evidence="4 7" id="KW-1133">Transmembrane helix</keyword>
<comment type="subcellular location">
    <subcellularLocation>
        <location evidence="1">Membrane</location>
        <topology evidence="1">Multi-pass membrane protein</topology>
    </subcellularLocation>
</comment>
<dbReference type="AlphaFoldDB" id="A0A7H9B4F8"/>
<feature type="compositionally biased region" description="Low complexity" evidence="6">
    <location>
        <begin position="337"/>
        <end position="359"/>
    </location>
</feature>
<keyword evidence="3 7" id="KW-0812">Transmembrane</keyword>
<dbReference type="FunFam" id="1.20.1070.10:FF:000160">
    <property type="entry name" value="Related to Opsin-1"/>
    <property type="match status" value="1"/>
</dbReference>
<sequence length="359" mass="39497">MSFIVQKAGNQAIDVNRVSGVDYHLTTNGSDWLWAVASIFGLLTVVYAALFFAAEYKGSALTRYALAVPFLISFFEFFFYFTYASNLGWTAIQAEFGHVTVDDPVTTASPGYRQIFYSKFVAWFLSWPLLLFLLELAGSSTTVPASELETLSVFDMVHSLLIQIFSAFFWVVSLLVGSLIRSSYKWGYWTFGAVTMLIGEAVIIRRHVFTLKLRGFSLGMLCTASVIVWLYFVCWGLSEGGNVIQPNSEAVFYGILDLCIFAIYPAYLLFIVARFGRWPSFSLRGGFGKDYHDTHTEKTSDPNSIRESGDTHVVGAVPGVVSATGPDTHPSTVSPSANTTTARAATNPHPTATATAEEV</sequence>
<dbReference type="KEGG" id="zmk:HG535_0F00750"/>
<feature type="transmembrane region" description="Helical" evidence="7">
    <location>
        <begin position="64"/>
        <end position="83"/>
    </location>
</feature>
<evidence type="ECO:0008006" key="10">
    <source>
        <dbReference type="Google" id="ProtNLM"/>
    </source>
</evidence>
<dbReference type="PANTHER" id="PTHR28286:SF1">
    <property type="entry name" value="30 KDA HEAT SHOCK PROTEIN-RELATED"/>
    <property type="match status" value="1"/>
</dbReference>
<evidence type="ECO:0000256" key="4">
    <source>
        <dbReference type="ARBA" id="ARBA00022989"/>
    </source>
</evidence>
<dbReference type="OrthoDB" id="536545at2759"/>
<evidence type="ECO:0000256" key="6">
    <source>
        <dbReference type="SAM" id="MobiDB-lite"/>
    </source>
</evidence>
<evidence type="ECO:0000256" key="3">
    <source>
        <dbReference type="ARBA" id="ARBA00022692"/>
    </source>
</evidence>
<dbReference type="Gene3D" id="1.20.1070.10">
    <property type="entry name" value="Rhodopsin 7-helix transmembrane proteins"/>
    <property type="match status" value="1"/>
</dbReference>
<feature type="transmembrane region" description="Helical" evidence="7">
    <location>
        <begin position="120"/>
        <end position="139"/>
    </location>
</feature>
<dbReference type="GO" id="GO:0005783">
    <property type="term" value="C:endoplasmic reticulum"/>
    <property type="evidence" value="ECO:0007669"/>
    <property type="project" value="TreeGrafter"/>
</dbReference>
<accession>A0A7H9B4F8</accession>
<feature type="transmembrane region" description="Helical" evidence="7">
    <location>
        <begin position="160"/>
        <end position="180"/>
    </location>
</feature>